<evidence type="ECO:0000256" key="1">
    <source>
        <dbReference type="ARBA" id="ARBA00005417"/>
    </source>
</evidence>
<dbReference type="SMART" id="SM00382">
    <property type="entry name" value="AAA"/>
    <property type="match status" value="1"/>
</dbReference>
<evidence type="ECO:0000256" key="3">
    <source>
        <dbReference type="ARBA" id="ARBA00022741"/>
    </source>
</evidence>
<evidence type="ECO:0000313" key="6">
    <source>
        <dbReference type="EMBL" id="MSR93140.1"/>
    </source>
</evidence>
<dbReference type="SUPFAM" id="SSF52540">
    <property type="entry name" value="P-loop containing nucleoside triphosphate hydrolases"/>
    <property type="match status" value="1"/>
</dbReference>
<organism evidence="6 7">
    <name type="scientific">Suipraeoptans intestinalis</name>
    <dbReference type="NCBI Taxonomy" id="2606628"/>
    <lineage>
        <taxon>Bacteria</taxon>
        <taxon>Bacillati</taxon>
        <taxon>Bacillota</taxon>
        <taxon>Clostridia</taxon>
        <taxon>Lachnospirales</taxon>
        <taxon>Lachnospiraceae</taxon>
        <taxon>Suipraeoptans</taxon>
    </lineage>
</organism>
<keyword evidence="2" id="KW-0813">Transport</keyword>
<keyword evidence="4 6" id="KW-0067">ATP-binding</keyword>
<gene>
    <name evidence="6" type="ORF">FYJ34_02290</name>
</gene>
<dbReference type="PANTHER" id="PTHR42798">
    <property type="entry name" value="LIPOPROTEIN-RELEASING SYSTEM ATP-BINDING PROTEIN LOLD"/>
    <property type="match status" value="1"/>
</dbReference>
<evidence type="ECO:0000313" key="7">
    <source>
        <dbReference type="Proteomes" id="UP000434409"/>
    </source>
</evidence>
<dbReference type="InterPro" id="IPR003593">
    <property type="entry name" value="AAA+_ATPase"/>
</dbReference>
<keyword evidence="3" id="KW-0547">Nucleotide-binding</keyword>
<evidence type="ECO:0000256" key="2">
    <source>
        <dbReference type="ARBA" id="ARBA00022448"/>
    </source>
</evidence>
<dbReference type="InterPro" id="IPR027417">
    <property type="entry name" value="P-loop_NTPase"/>
</dbReference>
<comment type="caution">
    <text evidence="6">The sequence shown here is derived from an EMBL/GenBank/DDBJ whole genome shotgun (WGS) entry which is preliminary data.</text>
</comment>
<dbReference type="PROSITE" id="PS50893">
    <property type="entry name" value="ABC_TRANSPORTER_2"/>
    <property type="match status" value="1"/>
</dbReference>
<dbReference type="CDD" id="cd03255">
    <property type="entry name" value="ABC_MJ0796_LolCDE_FtsE"/>
    <property type="match status" value="1"/>
</dbReference>
<keyword evidence="7" id="KW-1185">Reference proteome</keyword>
<dbReference type="PANTHER" id="PTHR42798:SF2">
    <property type="entry name" value="ABC TRANSPORTER ATP-BINDING PROTEIN MG467-RELATED"/>
    <property type="match status" value="1"/>
</dbReference>
<dbReference type="GO" id="GO:0005524">
    <property type="term" value="F:ATP binding"/>
    <property type="evidence" value="ECO:0007669"/>
    <property type="project" value="UniProtKB-KW"/>
</dbReference>
<proteinExistence type="inferred from homology"/>
<sequence length="231" mass="25664">MIKITDLHKYYGTSKNRVEVLKGLNLELPDGRLICLLGPSGSGKSTLLNILGGIEEIDAGSVQVNGESLEHMTRKELSLYRRRHLGFVFQFYNLVSNLTVKENIEVGAYLSDSPLPLDQLTASLGLKQHLSKYPNQISGGQAQRTSIGRAMIKNPSLLICDEPTGALDYESAKEVLRLLEHLNQTYHTTIIIATHNVQIANMCHLILKLHDGTLQSVLQNDHLISANEVNW</sequence>
<evidence type="ECO:0000259" key="5">
    <source>
        <dbReference type="PROSITE" id="PS50893"/>
    </source>
</evidence>
<feature type="domain" description="ABC transporter" evidence="5">
    <location>
        <begin position="2"/>
        <end position="231"/>
    </location>
</feature>
<dbReference type="GO" id="GO:0016887">
    <property type="term" value="F:ATP hydrolysis activity"/>
    <property type="evidence" value="ECO:0007669"/>
    <property type="project" value="InterPro"/>
</dbReference>
<dbReference type="EMBL" id="VULY01000018">
    <property type="protein sequence ID" value="MSR93140.1"/>
    <property type="molecule type" value="Genomic_DNA"/>
</dbReference>
<comment type="similarity">
    <text evidence="1">Belongs to the ABC transporter superfamily.</text>
</comment>
<reference evidence="6 7" key="1">
    <citation type="submission" date="2019-08" db="EMBL/GenBank/DDBJ databases">
        <title>In-depth cultivation of the pig gut microbiome towards novel bacterial diversity and tailored functional studies.</title>
        <authorList>
            <person name="Wylensek D."/>
            <person name="Hitch T.C.A."/>
            <person name="Clavel T."/>
        </authorList>
    </citation>
    <scope>NUCLEOTIDE SEQUENCE [LARGE SCALE GENOMIC DNA]</scope>
    <source>
        <strain evidence="6 7">68-1-5</strain>
    </source>
</reference>
<dbReference type="InterPro" id="IPR003439">
    <property type="entry name" value="ABC_transporter-like_ATP-bd"/>
</dbReference>
<dbReference type="Proteomes" id="UP000434409">
    <property type="component" value="Unassembled WGS sequence"/>
</dbReference>
<name>A0A6N7UZ67_9FIRM</name>
<dbReference type="InterPro" id="IPR017911">
    <property type="entry name" value="MacB-like_ATP-bd"/>
</dbReference>
<protein>
    <submittedName>
        <fullName evidence="6">ABC transporter ATP-binding protein</fullName>
    </submittedName>
</protein>
<dbReference type="AlphaFoldDB" id="A0A6N7UZ67"/>
<accession>A0A6N7UZ67</accession>
<evidence type="ECO:0000256" key="4">
    <source>
        <dbReference type="ARBA" id="ARBA00022840"/>
    </source>
</evidence>
<dbReference type="Pfam" id="PF00005">
    <property type="entry name" value="ABC_tran"/>
    <property type="match status" value="1"/>
</dbReference>
<dbReference type="Gene3D" id="3.40.50.300">
    <property type="entry name" value="P-loop containing nucleotide triphosphate hydrolases"/>
    <property type="match status" value="1"/>
</dbReference>